<dbReference type="Gene3D" id="3.90.70.10">
    <property type="entry name" value="Cysteine proteinases"/>
    <property type="match status" value="1"/>
</dbReference>
<feature type="domain" description="Peptidase C1A papain C-terminal" evidence="1">
    <location>
        <begin position="19"/>
        <end position="90"/>
    </location>
</feature>
<dbReference type="InterPro" id="IPR038765">
    <property type="entry name" value="Papain-like_cys_pep_sf"/>
</dbReference>
<comment type="caution">
    <text evidence="2">The sequence shown here is derived from an EMBL/GenBank/DDBJ whole genome shotgun (WGS) entry which is preliminary data.</text>
</comment>
<dbReference type="InterPro" id="IPR000668">
    <property type="entry name" value="Peptidase_C1A_C"/>
</dbReference>
<dbReference type="Proteomes" id="UP000275652">
    <property type="component" value="Unassembled WGS sequence"/>
</dbReference>
<dbReference type="EMBL" id="QUTI01005085">
    <property type="protein sequence ID" value="RLO13550.1"/>
    <property type="molecule type" value="Genomic_DNA"/>
</dbReference>
<organism evidence="2 3">
    <name type="scientific">Aphanomyces astaci</name>
    <name type="common">Crayfish plague agent</name>
    <dbReference type="NCBI Taxonomy" id="112090"/>
    <lineage>
        <taxon>Eukaryota</taxon>
        <taxon>Sar</taxon>
        <taxon>Stramenopiles</taxon>
        <taxon>Oomycota</taxon>
        <taxon>Saprolegniomycetes</taxon>
        <taxon>Saprolegniales</taxon>
        <taxon>Verrucalvaceae</taxon>
        <taxon>Aphanomyces</taxon>
    </lineage>
</organism>
<evidence type="ECO:0000313" key="2">
    <source>
        <dbReference type="EMBL" id="RLO13550.1"/>
    </source>
</evidence>
<name>A0A9X8EDG4_APHAT</name>
<evidence type="ECO:0000313" key="3">
    <source>
        <dbReference type="Proteomes" id="UP000275652"/>
    </source>
</evidence>
<reference evidence="2 3" key="1">
    <citation type="journal article" date="2018" name="J. Invertebr. Pathol.">
        <title>New genotyping method for the causative agent of crayfish plague (Aphanomyces astaci) based on whole genome data.</title>
        <authorList>
            <person name="Minardi D."/>
            <person name="Studholme D.J."/>
            <person name="van der Giezen M."/>
            <person name="Pretto T."/>
            <person name="Oidtmann B."/>
        </authorList>
    </citation>
    <scope>NUCLEOTIDE SEQUENCE [LARGE SCALE GENOMIC DNA]</scope>
    <source>
        <strain evidence="2 3">KB13</strain>
    </source>
</reference>
<dbReference type="GO" id="GO:0008234">
    <property type="term" value="F:cysteine-type peptidase activity"/>
    <property type="evidence" value="ECO:0007669"/>
    <property type="project" value="InterPro"/>
</dbReference>
<gene>
    <name evidence="2" type="ORF">DYB28_007231</name>
</gene>
<accession>A0A9X8EDG4</accession>
<protein>
    <recommendedName>
        <fullName evidence="1">Peptidase C1A papain C-terminal domain-containing protein</fullName>
    </recommendedName>
</protein>
<dbReference type="GO" id="GO:0006508">
    <property type="term" value="P:proteolysis"/>
    <property type="evidence" value="ECO:0007669"/>
    <property type="project" value="InterPro"/>
</dbReference>
<dbReference type="AlphaFoldDB" id="A0A9X8EDG4"/>
<dbReference type="Pfam" id="PF00112">
    <property type="entry name" value="Peptidase_C1"/>
    <property type="match status" value="1"/>
</dbReference>
<sequence>MACSSIKLSIGKLGRVEGEDALQTVLNAQSVAVLVESVNLVWKNYKKGVVIQCPGADSDDAVMVVGYGTSTDDFFEIQNSWVPMGCNGYIFLN</sequence>
<proteinExistence type="predicted"/>
<dbReference type="SUPFAM" id="SSF54001">
    <property type="entry name" value="Cysteine proteinases"/>
    <property type="match status" value="1"/>
</dbReference>
<evidence type="ECO:0000259" key="1">
    <source>
        <dbReference type="Pfam" id="PF00112"/>
    </source>
</evidence>